<feature type="non-terminal residue" evidence="19">
    <location>
        <position position="1"/>
    </location>
</feature>
<comment type="similarity">
    <text evidence="3">Belongs to the peptidase S8 family. Furin subfamily.</text>
</comment>
<dbReference type="Gene3D" id="3.40.50.200">
    <property type="entry name" value="Peptidase S8/S53 domain"/>
    <property type="match status" value="1"/>
</dbReference>
<evidence type="ECO:0000256" key="12">
    <source>
        <dbReference type="ARBA" id="ARBA00023157"/>
    </source>
</evidence>
<dbReference type="PROSITE" id="PS51892">
    <property type="entry name" value="SUBTILASE"/>
    <property type="match status" value="1"/>
</dbReference>
<dbReference type="Gene3D" id="3.30.70.850">
    <property type="entry name" value="Peptidase S8, pro-domain"/>
    <property type="match status" value="1"/>
</dbReference>
<evidence type="ECO:0000256" key="14">
    <source>
        <dbReference type="ARBA" id="ARBA00035756"/>
    </source>
</evidence>
<dbReference type="Pfam" id="PF01483">
    <property type="entry name" value="P_proprotein"/>
    <property type="match status" value="1"/>
</dbReference>
<dbReference type="GO" id="GO:0004252">
    <property type="term" value="F:serine-type endopeptidase activity"/>
    <property type="evidence" value="ECO:0007669"/>
    <property type="project" value="UniProtKB-UniRule"/>
</dbReference>
<evidence type="ECO:0000259" key="18">
    <source>
        <dbReference type="PROSITE" id="PS51829"/>
    </source>
</evidence>
<keyword evidence="8 17" id="KW-0720">Serine protease</keyword>
<dbReference type="GO" id="GO:0043005">
    <property type="term" value="C:neuron projection"/>
    <property type="evidence" value="ECO:0007669"/>
    <property type="project" value="TreeGrafter"/>
</dbReference>
<dbReference type="InterPro" id="IPR022398">
    <property type="entry name" value="Peptidase_S8_His-AS"/>
</dbReference>
<proteinExistence type="inferred from homology"/>
<accession>A0AAD8ERT6</accession>
<dbReference type="InterPro" id="IPR038466">
    <property type="entry name" value="S8_pro-domain_sf"/>
</dbReference>
<keyword evidence="13" id="KW-0325">Glycoprotein</keyword>
<dbReference type="InterPro" id="IPR036852">
    <property type="entry name" value="Peptidase_S8/S53_dom_sf"/>
</dbReference>
<dbReference type="PANTHER" id="PTHR42884:SF14">
    <property type="entry name" value="NEUROENDOCRINE CONVERTASE 1"/>
    <property type="match status" value="1"/>
</dbReference>
<organism evidence="19 20">
    <name type="scientific">Diploptera punctata</name>
    <name type="common">Pacific beetle cockroach</name>
    <dbReference type="NCBI Taxonomy" id="6984"/>
    <lineage>
        <taxon>Eukaryota</taxon>
        <taxon>Metazoa</taxon>
        <taxon>Ecdysozoa</taxon>
        <taxon>Arthropoda</taxon>
        <taxon>Hexapoda</taxon>
        <taxon>Insecta</taxon>
        <taxon>Pterygota</taxon>
        <taxon>Neoptera</taxon>
        <taxon>Polyneoptera</taxon>
        <taxon>Dictyoptera</taxon>
        <taxon>Blattodea</taxon>
        <taxon>Blaberoidea</taxon>
        <taxon>Blaberidae</taxon>
        <taxon>Diplopterinae</taxon>
        <taxon>Diploptera</taxon>
    </lineage>
</organism>
<keyword evidence="12" id="KW-1015">Disulfide bond</keyword>
<dbReference type="FunFam" id="2.60.120.260:FF:000006">
    <property type="entry name" value="Proprotein convertase subtilisin/kexin type 5"/>
    <property type="match status" value="1"/>
</dbReference>
<keyword evidence="10" id="KW-0333">Golgi apparatus</keyword>
<dbReference type="PRINTS" id="PR00723">
    <property type="entry name" value="SUBTILISIN"/>
</dbReference>
<keyword evidence="9" id="KW-0106">Calcium</keyword>
<dbReference type="InterPro" id="IPR034182">
    <property type="entry name" value="Kexin/furin"/>
</dbReference>
<dbReference type="InterPro" id="IPR023828">
    <property type="entry name" value="Peptidase_S8_Ser-AS"/>
</dbReference>
<feature type="active site" description="Charge relay system" evidence="16 17">
    <location>
        <position position="385"/>
    </location>
</feature>
<evidence type="ECO:0000256" key="11">
    <source>
        <dbReference type="ARBA" id="ARBA00023145"/>
    </source>
</evidence>
<evidence type="ECO:0000256" key="3">
    <source>
        <dbReference type="ARBA" id="ARBA00005325"/>
    </source>
</evidence>
<evidence type="ECO:0000256" key="17">
    <source>
        <dbReference type="PROSITE-ProRule" id="PRU01240"/>
    </source>
</evidence>
<dbReference type="PANTHER" id="PTHR42884">
    <property type="entry name" value="PROPROTEIN CONVERTASE SUBTILISIN/KEXIN-RELATED"/>
    <property type="match status" value="1"/>
</dbReference>
<dbReference type="InterPro" id="IPR002884">
    <property type="entry name" value="P_dom"/>
</dbReference>
<comment type="subcellular location">
    <subcellularLocation>
        <location evidence="2">Golgi apparatus membrane</location>
    </subcellularLocation>
</comment>
<reference evidence="19" key="2">
    <citation type="submission" date="2023-05" db="EMBL/GenBank/DDBJ databases">
        <authorList>
            <person name="Fouks B."/>
        </authorList>
    </citation>
    <scope>NUCLEOTIDE SEQUENCE</scope>
    <source>
        <strain evidence="19">Stay&amp;Tobe</strain>
        <tissue evidence="19">Testes</tissue>
    </source>
</reference>
<evidence type="ECO:0000256" key="9">
    <source>
        <dbReference type="ARBA" id="ARBA00022837"/>
    </source>
</evidence>
<dbReference type="Proteomes" id="UP001233999">
    <property type="component" value="Unassembled WGS sequence"/>
</dbReference>
<dbReference type="SUPFAM" id="SSF52743">
    <property type="entry name" value="Subtilisin-like"/>
    <property type="match status" value="1"/>
</dbReference>
<keyword evidence="5" id="KW-0165">Cleavage on pair of basic residues</keyword>
<feature type="domain" description="P/Homo B" evidence="18">
    <location>
        <begin position="461"/>
        <end position="599"/>
    </location>
</feature>
<evidence type="ECO:0000256" key="13">
    <source>
        <dbReference type="ARBA" id="ARBA00023180"/>
    </source>
</evidence>
<feature type="active site" description="Charge relay system" evidence="16 17">
    <location>
        <position position="170"/>
    </location>
</feature>
<dbReference type="Pfam" id="PF00082">
    <property type="entry name" value="Peptidase_S8"/>
    <property type="match status" value="1"/>
</dbReference>
<dbReference type="EMBL" id="JASPKZ010000454">
    <property type="protein sequence ID" value="KAJ9600056.1"/>
    <property type="molecule type" value="Genomic_DNA"/>
</dbReference>
<protein>
    <recommendedName>
        <fullName evidence="15">furin</fullName>
        <ecNumber evidence="15">3.4.21.75</ecNumber>
    </recommendedName>
</protein>
<dbReference type="GO" id="GO:0016486">
    <property type="term" value="P:peptide hormone processing"/>
    <property type="evidence" value="ECO:0007669"/>
    <property type="project" value="TreeGrafter"/>
</dbReference>
<evidence type="ECO:0000256" key="16">
    <source>
        <dbReference type="PIRSR" id="PIRSR615500-1"/>
    </source>
</evidence>
<keyword evidence="7 17" id="KW-0378">Hydrolase</keyword>
<dbReference type="Gene3D" id="2.60.120.260">
    <property type="entry name" value="Galactose-binding domain-like"/>
    <property type="match status" value="1"/>
</dbReference>
<evidence type="ECO:0000256" key="15">
    <source>
        <dbReference type="ARBA" id="ARBA00038993"/>
    </source>
</evidence>
<evidence type="ECO:0000256" key="7">
    <source>
        <dbReference type="ARBA" id="ARBA00022801"/>
    </source>
</evidence>
<dbReference type="PROSITE" id="PS00137">
    <property type="entry name" value="SUBTILASE_HIS"/>
    <property type="match status" value="1"/>
</dbReference>
<dbReference type="InterPro" id="IPR008979">
    <property type="entry name" value="Galactose-bd-like_sf"/>
</dbReference>
<name>A0AAD8ERT6_DIPPU</name>
<comment type="catalytic activity">
    <reaction evidence="14">
        <text>Release of mature proteins from their proproteins by cleavage of -Arg-Xaa-Yaa-Arg-|-Zaa- bonds, where Xaa can be any amino acid and Yaa is Arg or Lys. Releases albumin, complement component C3 and von Willebrand factor from their respective precursors.</text>
        <dbReference type="EC" id="3.4.21.75"/>
    </reaction>
</comment>
<comment type="caution">
    <text evidence="19">The sequence shown here is derived from an EMBL/GenBank/DDBJ whole genome shotgun (WGS) entry which is preliminary data.</text>
</comment>
<dbReference type="FunFam" id="3.40.50.200:FF:000001">
    <property type="entry name" value="Furin 2, isoform B"/>
    <property type="match status" value="1"/>
</dbReference>
<dbReference type="PROSITE" id="PS51829">
    <property type="entry name" value="P_HOMO_B"/>
    <property type="match status" value="1"/>
</dbReference>
<feature type="active site" description="Charge relay system" evidence="16 17">
    <location>
        <position position="211"/>
    </location>
</feature>
<dbReference type="EC" id="3.4.21.75" evidence="15"/>
<dbReference type="GO" id="GO:0000139">
    <property type="term" value="C:Golgi membrane"/>
    <property type="evidence" value="ECO:0007669"/>
    <property type="project" value="UniProtKB-SubCell"/>
</dbReference>
<dbReference type="SUPFAM" id="SSF49785">
    <property type="entry name" value="Galactose-binding domain-like"/>
    <property type="match status" value="1"/>
</dbReference>
<comment type="cofactor">
    <cofactor evidence="1">
        <name>Ca(2+)</name>
        <dbReference type="ChEBI" id="CHEBI:29108"/>
    </cofactor>
</comment>
<evidence type="ECO:0000256" key="10">
    <source>
        <dbReference type="ARBA" id="ARBA00023034"/>
    </source>
</evidence>
<evidence type="ECO:0000256" key="6">
    <source>
        <dbReference type="ARBA" id="ARBA00022729"/>
    </source>
</evidence>
<gene>
    <name evidence="19" type="ORF">L9F63_009647</name>
</gene>
<evidence type="ECO:0000256" key="5">
    <source>
        <dbReference type="ARBA" id="ARBA00022685"/>
    </source>
</evidence>
<feature type="non-terminal residue" evidence="19">
    <location>
        <position position="694"/>
    </location>
</feature>
<keyword evidence="4 17" id="KW-0645">Protease</keyword>
<keyword evidence="6" id="KW-0732">Signal</keyword>
<evidence type="ECO:0000313" key="19">
    <source>
        <dbReference type="EMBL" id="KAJ9600056.1"/>
    </source>
</evidence>
<evidence type="ECO:0000256" key="1">
    <source>
        <dbReference type="ARBA" id="ARBA00001913"/>
    </source>
</evidence>
<dbReference type="InterPro" id="IPR000209">
    <property type="entry name" value="Peptidase_S8/S53_dom"/>
</dbReference>
<evidence type="ECO:0000256" key="2">
    <source>
        <dbReference type="ARBA" id="ARBA00004394"/>
    </source>
</evidence>
<keyword evidence="20" id="KW-1185">Reference proteome</keyword>
<dbReference type="CDD" id="cd04059">
    <property type="entry name" value="Peptidases_S8_Protein_convertases_Kexins_Furin-like"/>
    <property type="match status" value="1"/>
</dbReference>
<evidence type="ECO:0000256" key="8">
    <source>
        <dbReference type="ARBA" id="ARBA00022825"/>
    </source>
</evidence>
<dbReference type="PROSITE" id="PS00136">
    <property type="entry name" value="SUBTILASE_ASP"/>
    <property type="match status" value="1"/>
</dbReference>
<dbReference type="AlphaFoldDB" id="A0AAD8ERT6"/>
<dbReference type="PROSITE" id="PS00138">
    <property type="entry name" value="SUBTILASE_SER"/>
    <property type="match status" value="1"/>
</dbReference>
<dbReference type="InterPro" id="IPR015500">
    <property type="entry name" value="Peptidase_S8_subtilisin-rel"/>
</dbReference>
<keyword evidence="11" id="KW-0865">Zymogen</keyword>
<evidence type="ECO:0000256" key="4">
    <source>
        <dbReference type="ARBA" id="ARBA00022670"/>
    </source>
</evidence>
<dbReference type="GO" id="GO:0005615">
    <property type="term" value="C:extracellular space"/>
    <property type="evidence" value="ECO:0007669"/>
    <property type="project" value="TreeGrafter"/>
</dbReference>
<sequence length="694" mass="77207">SALNYLHSLSTSTRGSPWASIGSSTCRPIDISTCDVTAPSFKRVEGFPDTYRMLKLDHPPLHKRAFPRLTQRLARDARVVWAEQQFAKQRVKRGLIPPPDDSRILHRTKRADLQVPDQRSDIYFNDQLWDQEWYLQDTRTRPDLPKLDLHVLPLYSMGITGKGVRVVVLDDGLEYTHEDLQENYDPEISYDANDNDNDPTPRYDDVLSNAHGTRCAGEIAMVANNRKCGVGVAFNARIGGVRLLDGMVNDRVEGTALGYAYDKVDIYSASWGPNDDGMTVEGPGRLAQEAIERGINLGRGGKGTIFVWASGNGGSRGDNCNCDGYIGSVYTLSVGSASQQGQFPWYGERCAATMAATYSSGAYSDQMIATTDLKNGCTIKHTGTSASAPLAAGIIALALEVNPELTWRDVQHLVMWTAEHAPLSDNMGWERNAAGAWVSTRFGFGLMNAHGLVTAAANWTTVPPKYICTRCVHILRKNSTILHGRKSRVQFNAELCSGTEDEIKYLEHVEVVSTVEYSVRGALEMNLTSPSGTTVQLLSPRNLDRSDKGFTNWKFMSVLTWGENPRGTWTLDIVDKVGPKSNKGNLASFTLILHGTKQRPAYLKNGPRKYNEDYNRIHKKQFAFDSCFPENPIFPLSIFHTPLHHFIIYSLTPCSSTSPPLPSAWYHPIQHLFRPLVFRHPLGTHLRLHPANNT</sequence>
<reference evidence="19" key="1">
    <citation type="journal article" date="2023" name="IScience">
        <title>Live-bearing cockroach genome reveals convergent evolutionary mechanisms linked to viviparity in insects and beyond.</title>
        <authorList>
            <person name="Fouks B."/>
            <person name="Harrison M.C."/>
            <person name="Mikhailova A.A."/>
            <person name="Marchal E."/>
            <person name="English S."/>
            <person name="Carruthers M."/>
            <person name="Jennings E.C."/>
            <person name="Chiamaka E.L."/>
            <person name="Frigard R.A."/>
            <person name="Pippel M."/>
            <person name="Attardo G.M."/>
            <person name="Benoit J.B."/>
            <person name="Bornberg-Bauer E."/>
            <person name="Tobe S.S."/>
        </authorList>
    </citation>
    <scope>NUCLEOTIDE SEQUENCE</scope>
    <source>
        <strain evidence="19">Stay&amp;Tobe</strain>
    </source>
</reference>
<dbReference type="InterPro" id="IPR023827">
    <property type="entry name" value="Peptidase_S8_Asp-AS"/>
</dbReference>
<evidence type="ECO:0000313" key="20">
    <source>
        <dbReference type="Proteomes" id="UP001233999"/>
    </source>
</evidence>